<dbReference type="AlphaFoldDB" id="T0FNY0"/>
<keyword evidence="1" id="KW-1133">Transmembrane helix</keyword>
<keyword evidence="1" id="KW-0812">Transmembrane</keyword>
<dbReference type="EMBL" id="AKWY02000021">
    <property type="protein sequence ID" value="EQA71220.1"/>
    <property type="molecule type" value="Genomic_DNA"/>
</dbReference>
<comment type="caution">
    <text evidence="2">The sequence shown here is derived from an EMBL/GenBank/DDBJ whole genome shotgun (WGS) entry which is preliminary data.</text>
</comment>
<evidence type="ECO:0000256" key="1">
    <source>
        <dbReference type="SAM" id="Phobius"/>
    </source>
</evidence>
<evidence type="ECO:0000313" key="2">
    <source>
        <dbReference type="EMBL" id="EQA71220.1"/>
    </source>
</evidence>
<proteinExistence type="predicted"/>
<reference evidence="2 3" key="1">
    <citation type="submission" date="2013-05" db="EMBL/GenBank/DDBJ databases">
        <authorList>
            <person name="Harkins D.M."/>
            <person name="Durkin A.S."/>
            <person name="Brinkac L.M."/>
            <person name="Haft D.H."/>
            <person name="Selengut J.D."/>
            <person name="Sanka R."/>
            <person name="DePew J."/>
            <person name="Purushe J."/>
            <person name="Hartskeerl R.A."/>
            <person name="Ahmed A."/>
            <person name="van der Linden H."/>
            <person name="Goris M.G.A."/>
            <person name="Vinetz J.M."/>
            <person name="Sutton G.G."/>
            <person name="Nierman W.C."/>
            <person name="Fouts D.E."/>
        </authorList>
    </citation>
    <scope>NUCLEOTIDE SEQUENCE [LARGE SCALE GENOMIC DNA]</scope>
    <source>
        <strain evidence="2 3">CZ214</strain>
    </source>
</reference>
<accession>T0FNY0</accession>
<sequence length="41" mass="4705">MKNTDGLVVNKNTVVLIDFEYSVYRIYATSVIFSFFAILVL</sequence>
<gene>
    <name evidence="2" type="ORF">LEP1GSC059_2991</name>
</gene>
<organism evidence="2 3">
    <name type="scientific">Leptospira noguchii serovar Panama str. CZ214</name>
    <dbReference type="NCBI Taxonomy" id="1001595"/>
    <lineage>
        <taxon>Bacteria</taxon>
        <taxon>Pseudomonadati</taxon>
        <taxon>Spirochaetota</taxon>
        <taxon>Spirochaetia</taxon>
        <taxon>Leptospirales</taxon>
        <taxon>Leptospiraceae</taxon>
        <taxon>Leptospira</taxon>
    </lineage>
</organism>
<evidence type="ECO:0000313" key="3">
    <source>
        <dbReference type="Proteomes" id="UP000015442"/>
    </source>
</evidence>
<keyword evidence="1" id="KW-0472">Membrane</keyword>
<protein>
    <submittedName>
        <fullName evidence="2">Uncharacterized protein</fullName>
    </submittedName>
</protein>
<feature type="transmembrane region" description="Helical" evidence="1">
    <location>
        <begin position="22"/>
        <end position="40"/>
    </location>
</feature>
<name>T0FNY0_9LEPT</name>
<dbReference type="Proteomes" id="UP000015442">
    <property type="component" value="Unassembled WGS sequence"/>
</dbReference>